<keyword evidence="7 9" id="KW-0472">Membrane</keyword>
<dbReference type="RefSeq" id="WP_089882923.1">
    <property type="nucleotide sequence ID" value="NZ_FNPF01000006.1"/>
</dbReference>
<gene>
    <name evidence="9" type="primary">lnt</name>
    <name evidence="11" type="ORF">SAMN05444340_10696</name>
</gene>
<protein>
    <recommendedName>
        <fullName evidence="9">Apolipoprotein N-acyltransferase</fullName>
        <shortName evidence="9">ALP N-acyltransferase</shortName>
        <ecNumber evidence="9">2.3.1.269</ecNumber>
    </recommendedName>
</protein>
<reference evidence="11 12" key="1">
    <citation type="submission" date="2016-10" db="EMBL/GenBank/DDBJ databases">
        <authorList>
            <person name="de Groot N.N."/>
        </authorList>
    </citation>
    <scope>NUCLEOTIDE SEQUENCE [LARGE SCALE GENOMIC DNA]</scope>
    <source>
        <strain evidence="11 12">DSM 26880</strain>
    </source>
</reference>
<keyword evidence="5 9" id="KW-0812">Transmembrane</keyword>
<feature type="transmembrane region" description="Helical" evidence="9">
    <location>
        <begin position="464"/>
        <end position="481"/>
    </location>
</feature>
<keyword evidence="4 9" id="KW-0808">Transferase</keyword>
<keyword evidence="12" id="KW-1185">Reference proteome</keyword>
<feature type="transmembrane region" description="Helical" evidence="9">
    <location>
        <begin position="176"/>
        <end position="194"/>
    </location>
</feature>
<dbReference type="EMBL" id="FNPF01000006">
    <property type="protein sequence ID" value="SDY35769.1"/>
    <property type="molecule type" value="Genomic_DNA"/>
</dbReference>
<comment type="function">
    <text evidence="9">Catalyzes the phospholipid dependent N-acylation of the N-terminal cysteine of apolipoprotein, the last step in lipoprotein maturation.</text>
</comment>
<evidence type="ECO:0000256" key="2">
    <source>
        <dbReference type="ARBA" id="ARBA00010065"/>
    </source>
</evidence>
<evidence type="ECO:0000256" key="6">
    <source>
        <dbReference type="ARBA" id="ARBA00022989"/>
    </source>
</evidence>
<evidence type="ECO:0000313" key="12">
    <source>
        <dbReference type="Proteomes" id="UP000199286"/>
    </source>
</evidence>
<evidence type="ECO:0000256" key="9">
    <source>
        <dbReference type="HAMAP-Rule" id="MF_01148"/>
    </source>
</evidence>
<comment type="similarity">
    <text evidence="2 9">Belongs to the CN hydrolase family. Apolipoprotein N-acyltransferase subfamily.</text>
</comment>
<name>A0A1H3J876_9RHOB</name>
<keyword evidence="6 9" id="KW-1133">Transmembrane helix</keyword>
<dbReference type="GO" id="GO:0005886">
    <property type="term" value="C:plasma membrane"/>
    <property type="evidence" value="ECO:0007669"/>
    <property type="project" value="UniProtKB-SubCell"/>
</dbReference>
<evidence type="ECO:0000313" key="11">
    <source>
        <dbReference type="EMBL" id="SDY35769.1"/>
    </source>
</evidence>
<feature type="transmembrane region" description="Helical" evidence="9">
    <location>
        <begin position="28"/>
        <end position="44"/>
    </location>
</feature>
<comment type="catalytic activity">
    <reaction evidence="9">
        <text>N-terminal S-1,2-diacyl-sn-glyceryl-L-cysteinyl-[lipoprotein] + a glycerophospholipid = N-acyl-S-1,2-diacyl-sn-glyceryl-L-cysteinyl-[lipoprotein] + a 2-acyl-sn-glycero-3-phospholipid + H(+)</text>
        <dbReference type="Rhea" id="RHEA:48228"/>
        <dbReference type="Rhea" id="RHEA-COMP:14681"/>
        <dbReference type="Rhea" id="RHEA-COMP:14684"/>
        <dbReference type="ChEBI" id="CHEBI:15378"/>
        <dbReference type="ChEBI" id="CHEBI:136912"/>
        <dbReference type="ChEBI" id="CHEBI:140656"/>
        <dbReference type="ChEBI" id="CHEBI:140657"/>
        <dbReference type="ChEBI" id="CHEBI:140660"/>
        <dbReference type="EC" id="2.3.1.269"/>
    </reaction>
</comment>
<proteinExistence type="inferred from homology"/>
<evidence type="ECO:0000256" key="5">
    <source>
        <dbReference type="ARBA" id="ARBA00022692"/>
    </source>
</evidence>
<keyword evidence="11" id="KW-0449">Lipoprotein</keyword>
<dbReference type="SUPFAM" id="SSF56317">
    <property type="entry name" value="Carbon-nitrogen hydrolase"/>
    <property type="match status" value="1"/>
</dbReference>
<dbReference type="InterPro" id="IPR036526">
    <property type="entry name" value="C-N_Hydrolase_sf"/>
</dbReference>
<dbReference type="Proteomes" id="UP000199286">
    <property type="component" value="Unassembled WGS sequence"/>
</dbReference>
<keyword evidence="3 9" id="KW-1003">Cell membrane</keyword>
<dbReference type="EC" id="2.3.1.269" evidence="9"/>
<dbReference type="STRING" id="321339.SAMN05444340_10696"/>
<evidence type="ECO:0000256" key="3">
    <source>
        <dbReference type="ARBA" id="ARBA00022475"/>
    </source>
</evidence>
<evidence type="ECO:0000259" key="10">
    <source>
        <dbReference type="PROSITE" id="PS50263"/>
    </source>
</evidence>
<feature type="transmembrane region" description="Helical" evidence="9">
    <location>
        <begin position="79"/>
        <end position="104"/>
    </location>
</feature>
<accession>A0A1H3J876</accession>
<dbReference type="Pfam" id="PF20154">
    <property type="entry name" value="LNT_N"/>
    <property type="match status" value="1"/>
</dbReference>
<dbReference type="Gene3D" id="3.60.110.10">
    <property type="entry name" value="Carbon-nitrogen hydrolase"/>
    <property type="match status" value="1"/>
</dbReference>
<dbReference type="HAMAP" id="MF_01148">
    <property type="entry name" value="Lnt"/>
    <property type="match status" value="1"/>
</dbReference>
<evidence type="ECO:0000256" key="4">
    <source>
        <dbReference type="ARBA" id="ARBA00022679"/>
    </source>
</evidence>
<dbReference type="NCBIfam" id="TIGR00546">
    <property type="entry name" value="lnt"/>
    <property type="match status" value="1"/>
</dbReference>
<feature type="transmembrane region" description="Helical" evidence="9">
    <location>
        <begin position="111"/>
        <end position="134"/>
    </location>
</feature>
<dbReference type="PROSITE" id="PS50263">
    <property type="entry name" value="CN_HYDROLASE"/>
    <property type="match status" value="1"/>
</dbReference>
<evidence type="ECO:0000256" key="1">
    <source>
        <dbReference type="ARBA" id="ARBA00004651"/>
    </source>
</evidence>
<dbReference type="GO" id="GO:0016410">
    <property type="term" value="F:N-acyltransferase activity"/>
    <property type="evidence" value="ECO:0007669"/>
    <property type="project" value="UniProtKB-UniRule"/>
</dbReference>
<dbReference type="Pfam" id="PF00795">
    <property type="entry name" value="CN_hydrolase"/>
    <property type="match status" value="1"/>
</dbReference>
<dbReference type="InterPro" id="IPR045378">
    <property type="entry name" value="LNT_N"/>
</dbReference>
<sequence length="486" mass="51988">MRLRGHTALAFVAGAVMALGTPPYDLWPLAILSIAAIFAILRNARRWALAGWAAGTGYFGVSLSWIVEPFFIEPEIYGWMAPFALVGLAAGLALFWAAAFGLAARLKAKRFLALVVLWTAAELARSTVLTGFPWSLVGYLWLETPVIQWAAVAGPHGLTFATLGLAALAASGRRPALGAGLGVAVLWAGGVWLTPPMQDLSDRPVVRLVQPNAPQTEKWDPERQRIFYERQLDFTAAPADDPARAPSLVVWPETALPMLLEDAGNAFAAMTDAAEGTPVATGILRYEDGRYYNALVLVENGAATQLYDKHHLVPFGEYMPLPGLVSRLGLRALAARATGGFAAGPGPRPMPLGPLGTALPLICYEAVFPQDINAAGFRPDWMLHVTNDAWFGTWSGPYQHLAQSRIRAIEQGVPLLRAANTGVSAAIDGAGRVLASLDLGQAGFVDAPLPPPLRITPYSRTGDWPILVLLIGAIAFAVLRGRRETV</sequence>
<dbReference type="InterPro" id="IPR004563">
    <property type="entry name" value="Apolipo_AcylTrfase"/>
</dbReference>
<keyword evidence="8 9" id="KW-0012">Acyltransferase</keyword>
<dbReference type="PANTHER" id="PTHR38686">
    <property type="entry name" value="APOLIPOPROTEIN N-ACYLTRANSFERASE"/>
    <property type="match status" value="1"/>
</dbReference>
<dbReference type="AlphaFoldDB" id="A0A1H3J876"/>
<comment type="pathway">
    <text evidence="9">Protein modification; lipoprotein biosynthesis (N-acyl transfer).</text>
</comment>
<dbReference type="GO" id="GO:0042158">
    <property type="term" value="P:lipoprotein biosynthetic process"/>
    <property type="evidence" value="ECO:0007669"/>
    <property type="project" value="UniProtKB-UniRule"/>
</dbReference>
<dbReference type="CDD" id="cd07571">
    <property type="entry name" value="ALP_N-acyl_transferase"/>
    <property type="match status" value="1"/>
</dbReference>
<evidence type="ECO:0000256" key="7">
    <source>
        <dbReference type="ARBA" id="ARBA00023136"/>
    </source>
</evidence>
<dbReference type="PANTHER" id="PTHR38686:SF1">
    <property type="entry name" value="APOLIPOPROTEIN N-ACYLTRANSFERASE"/>
    <property type="match status" value="1"/>
</dbReference>
<organism evidence="11 12">
    <name type="scientific">Citreimonas salinaria</name>
    <dbReference type="NCBI Taxonomy" id="321339"/>
    <lineage>
        <taxon>Bacteria</taxon>
        <taxon>Pseudomonadati</taxon>
        <taxon>Pseudomonadota</taxon>
        <taxon>Alphaproteobacteria</taxon>
        <taxon>Rhodobacterales</taxon>
        <taxon>Roseobacteraceae</taxon>
        <taxon>Citreimonas</taxon>
    </lineage>
</organism>
<evidence type="ECO:0000256" key="8">
    <source>
        <dbReference type="ARBA" id="ARBA00023315"/>
    </source>
</evidence>
<dbReference type="InterPro" id="IPR003010">
    <property type="entry name" value="C-N_Hydrolase"/>
</dbReference>
<feature type="transmembrane region" description="Helical" evidence="9">
    <location>
        <begin position="146"/>
        <end position="169"/>
    </location>
</feature>
<comment type="subcellular location">
    <subcellularLocation>
        <location evidence="1 9">Cell membrane</location>
        <topology evidence="1 9">Multi-pass membrane protein</topology>
    </subcellularLocation>
</comment>
<dbReference type="UniPathway" id="UPA00666"/>
<dbReference type="OrthoDB" id="9804277at2"/>
<feature type="domain" description="CN hydrolase" evidence="10">
    <location>
        <begin position="209"/>
        <end position="451"/>
    </location>
</feature>
<feature type="transmembrane region" description="Helical" evidence="9">
    <location>
        <begin position="49"/>
        <end position="67"/>
    </location>
</feature>